<name>A0A377BX93_ECOLX</name>
<dbReference type="RefSeq" id="WP_032333274.1">
    <property type="nucleotide sequence ID" value="NZ_AP027419.1"/>
</dbReference>
<reference evidence="1 2" key="1">
    <citation type="submission" date="2018-06" db="EMBL/GenBank/DDBJ databases">
        <authorList>
            <consortium name="Pathogen Informatics"/>
            <person name="Doyle S."/>
        </authorList>
    </citation>
    <scope>NUCLEOTIDE SEQUENCE [LARGE SCALE GENOMIC DNA]</scope>
    <source>
        <strain evidence="1 2">NCTC13148</strain>
    </source>
</reference>
<evidence type="ECO:0008006" key="3">
    <source>
        <dbReference type="Google" id="ProtNLM"/>
    </source>
</evidence>
<dbReference type="AlphaFoldDB" id="A0A377BX93"/>
<accession>A0A377BX93</accession>
<evidence type="ECO:0000313" key="1">
    <source>
        <dbReference type="EMBL" id="STL78945.1"/>
    </source>
</evidence>
<evidence type="ECO:0000313" key="2">
    <source>
        <dbReference type="Proteomes" id="UP000254255"/>
    </source>
</evidence>
<organism evidence="1 2">
    <name type="scientific">Escherichia coli</name>
    <dbReference type="NCBI Taxonomy" id="562"/>
    <lineage>
        <taxon>Bacteria</taxon>
        <taxon>Pseudomonadati</taxon>
        <taxon>Pseudomonadota</taxon>
        <taxon>Gammaproteobacteria</taxon>
        <taxon>Enterobacterales</taxon>
        <taxon>Enterobacteriaceae</taxon>
        <taxon>Escherichia</taxon>
    </lineage>
</organism>
<dbReference type="Proteomes" id="UP000254255">
    <property type="component" value="Unassembled WGS sequence"/>
</dbReference>
<proteinExistence type="predicted"/>
<gene>
    <name evidence="1" type="ORF">NCTC13148_02611</name>
</gene>
<sequence>MFGAKDRIARSVYVSLTEEERQLEKLALTIPGFETRDRMEKERQYRIRAIQKAVQQDRNDNENESKEVRKAHKKWRGKALRLKRKLKACMLDKPCGSAACPQCFRLHRLRKLAELAPLRGCMSAYRVVTLVYYDAMLEEEQISCWDHKKFRERVYKMVKRAGFTDKIVGGYELDFHTDIQRWMPHLHLLMPREPGALKTLRKAMKRDKNIRARAGIISRPMKSQKLRDFDAQVTYCFKGMWQEVRPYPDEVGKRRTRKHRLPPVLLARALCKQDEMGFTGLTFTSGVRTRK</sequence>
<dbReference type="EMBL" id="UGET01000004">
    <property type="protein sequence ID" value="STL78945.1"/>
    <property type="molecule type" value="Genomic_DNA"/>
</dbReference>
<protein>
    <recommendedName>
        <fullName evidence="3">Replication protein</fullName>
    </recommendedName>
</protein>
<dbReference type="GeneID" id="85160805"/>